<dbReference type="Pfam" id="PF23559">
    <property type="entry name" value="WHD_DRP"/>
    <property type="match status" value="1"/>
</dbReference>
<protein>
    <submittedName>
        <fullName evidence="6">Uncharacterized protein</fullName>
    </submittedName>
</protein>
<evidence type="ECO:0000256" key="1">
    <source>
        <dbReference type="ARBA" id="ARBA00022737"/>
    </source>
</evidence>
<accession>A0A0E0AE10</accession>
<dbReference type="InterPro" id="IPR032675">
    <property type="entry name" value="LRR_dom_sf"/>
</dbReference>
<evidence type="ECO:0000313" key="7">
    <source>
        <dbReference type="Proteomes" id="UP000026961"/>
    </source>
</evidence>
<proteinExistence type="predicted"/>
<dbReference type="GO" id="GO:0098542">
    <property type="term" value="P:defense response to other organism"/>
    <property type="evidence" value="ECO:0007669"/>
    <property type="project" value="TreeGrafter"/>
</dbReference>
<dbReference type="Pfam" id="PF23598">
    <property type="entry name" value="LRR_14"/>
    <property type="match status" value="1"/>
</dbReference>
<dbReference type="PANTHER" id="PTHR23155">
    <property type="entry name" value="DISEASE RESISTANCE PROTEIN RP"/>
    <property type="match status" value="1"/>
</dbReference>
<dbReference type="GO" id="GO:0043531">
    <property type="term" value="F:ADP binding"/>
    <property type="evidence" value="ECO:0007669"/>
    <property type="project" value="InterPro"/>
</dbReference>
<feature type="domain" description="NB-ARC" evidence="3">
    <location>
        <begin position="222"/>
        <end position="389"/>
    </location>
</feature>
<dbReference type="Gramene" id="OGLUM06G28010.1">
    <property type="protein sequence ID" value="OGLUM06G28010.1"/>
    <property type="gene ID" value="OGLUM06G28010"/>
</dbReference>
<feature type="domain" description="Disease resistance protein winged helix" evidence="4">
    <location>
        <begin position="519"/>
        <end position="589"/>
    </location>
</feature>
<dbReference type="InterPro" id="IPR044974">
    <property type="entry name" value="Disease_R_plants"/>
</dbReference>
<sequence length="1028" mass="116779">MESSKPPPSAFVDNHMMSNPTIKLGADLRRIKHFVAASRIYGVAYIRLGSMEAALLPSSTLLPKLVELSWYLLLKEDIRVIRSGGGHKITLAKQDLQELQNCINKASFFLAGTGRINAQSWQTSRLHTWISDALKAASCLEDQIAMYAMRGVYVGHLYAMKSAIGMLSTDKLVKIIRDRKNEMPTEVQNYHQEVMERLPAILPFTPHSHCEEQDTVPIGFMEKIEELKNILLRDAAPVIFVSGEQLSGKTTLMNQVYKDIDVRNHFKIRSKVDMSKTRCLSDLLRAVLKHEERETNSMYPDAIDELKIIEEIQRTFRTVGNRYLMVMDDVDDTSSLHVLRHVLGGWEGKIVCLTRNTRIQYEELHAKVEIRPLELAYQQQLLVHVAFRNADDTPAPVAVDRNNDGQQEGGEYDQLEKALKGKTETDNIDGDDLTPMVETLKGILRKCRGNPWNIRAVGALLGANRVDKWKEIEENQVDDLVIGDKKRDPLIPAEYAQLPADIRLGFLYCLAFPERSEIPENSLIPARKLVRLWTAEGFPPNDSPLQSQEQEAENLLQRLIDYKLLVVKKTGLDGEVLKCKVNEHMRSLALEMCEAQKICRFARDPAHPAPRTRPSSSLFSRKTALLHRYRVLAVHGDGDGNEAVQEMSSAMSKDIRLRSLLYFRTERKEPPKLELSFGRTYKLLRTLDLQGTRLTRLHSSITCLVCLRYLGLRGTQLEYLPETLQSLRRLMCLDIRDTGITEVNDVSEFKEMRHLYLANSFRDQSVLIKEGLLSLLHLQTLSGATHEVPSERKKAGMVPFEQELLYLKLLRKLSVKKASISCSKGISDAINKMDLLQSLTITCAAGEKRGFNLSYLNVNKNLRKLKLGGRMQKFDRLQPKLQSITYLYLWDSKLPVEGKDPLQLLQGLQQLLLLSLYNVYEGEKLTCTNGYHKLKKLSIIAMGKLNECTFGTKNMANLEVLVFAKCARLSSPPPKLDELNFLREVHLAQMPQGFYDGMKPATKKLVHFPEFQHHFHSSTRAVASVSVL</sequence>
<keyword evidence="1" id="KW-0677">Repeat</keyword>
<organism evidence="6">
    <name type="scientific">Oryza glumipatula</name>
    <dbReference type="NCBI Taxonomy" id="40148"/>
    <lineage>
        <taxon>Eukaryota</taxon>
        <taxon>Viridiplantae</taxon>
        <taxon>Streptophyta</taxon>
        <taxon>Embryophyta</taxon>
        <taxon>Tracheophyta</taxon>
        <taxon>Spermatophyta</taxon>
        <taxon>Magnoliopsida</taxon>
        <taxon>Liliopsida</taxon>
        <taxon>Poales</taxon>
        <taxon>Poaceae</taxon>
        <taxon>BOP clade</taxon>
        <taxon>Oryzoideae</taxon>
        <taxon>Oryzeae</taxon>
        <taxon>Oryzinae</taxon>
        <taxon>Oryza</taxon>
    </lineage>
</organism>
<dbReference type="SUPFAM" id="SSF52058">
    <property type="entry name" value="L domain-like"/>
    <property type="match status" value="1"/>
</dbReference>
<dbReference type="Gene3D" id="1.10.10.10">
    <property type="entry name" value="Winged helix-like DNA-binding domain superfamily/Winged helix DNA-binding domain"/>
    <property type="match status" value="1"/>
</dbReference>
<dbReference type="InterPro" id="IPR002182">
    <property type="entry name" value="NB-ARC"/>
</dbReference>
<evidence type="ECO:0000259" key="5">
    <source>
        <dbReference type="Pfam" id="PF23598"/>
    </source>
</evidence>
<dbReference type="AlphaFoldDB" id="A0A0E0AE10"/>
<name>A0A0E0AE10_9ORYZ</name>
<feature type="domain" description="Disease resistance R13L4/SHOC-2-like LRR" evidence="5">
    <location>
        <begin position="657"/>
        <end position="987"/>
    </location>
</feature>
<dbReference type="SUPFAM" id="SSF52540">
    <property type="entry name" value="P-loop containing nucleoside triphosphate hydrolases"/>
    <property type="match status" value="1"/>
</dbReference>
<reference evidence="6" key="2">
    <citation type="submission" date="2018-05" db="EMBL/GenBank/DDBJ databases">
        <title>OgluRS3 (Oryza glumaepatula Reference Sequence Version 3).</title>
        <authorList>
            <person name="Zhang J."/>
            <person name="Kudrna D."/>
            <person name="Lee S."/>
            <person name="Talag J."/>
            <person name="Welchert J."/>
            <person name="Wing R.A."/>
        </authorList>
    </citation>
    <scope>NUCLEOTIDE SEQUENCE [LARGE SCALE GENOMIC DNA]</scope>
</reference>
<dbReference type="Gene3D" id="3.40.50.300">
    <property type="entry name" value="P-loop containing nucleotide triphosphate hydrolases"/>
    <property type="match status" value="1"/>
</dbReference>
<dbReference type="Proteomes" id="UP000026961">
    <property type="component" value="Chromosome 6"/>
</dbReference>
<dbReference type="STRING" id="40148.A0A0E0AE10"/>
<evidence type="ECO:0000259" key="3">
    <source>
        <dbReference type="Pfam" id="PF00931"/>
    </source>
</evidence>
<dbReference type="Gene3D" id="3.80.10.10">
    <property type="entry name" value="Ribonuclease Inhibitor"/>
    <property type="match status" value="1"/>
</dbReference>
<keyword evidence="7" id="KW-1185">Reference proteome</keyword>
<dbReference type="PRINTS" id="PR00364">
    <property type="entry name" value="DISEASERSIST"/>
</dbReference>
<dbReference type="PANTHER" id="PTHR23155:SF1020">
    <property type="entry name" value="OS06G0703200 PROTEIN"/>
    <property type="match status" value="1"/>
</dbReference>
<dbReference type="InterPro" id="IPR036388">
    <property type="entry name" value="WH-like_DNA-bd_sf"/>
</dbReference>
<evidence type="ECO:0000313" key="6">
    <source>
        <dbReference type="EnsemblPlants" id="OGLUM06G28010.1"/>
    </source>
</evidence>
<keyword evidence="2" id="KW-0611">Plant defense</keyword>
<dbReference type="InterPro" id="IPR027417">
    <property type="entry name" value="P-loop_NTPase"/>
</dbReference>
<reference evidence="6" key="1">
    <citation type="submission" date="2015-04" db="UniProtKB">
        <authorList>
            <consortium name="EnsemblPlants"/>
        </authorList>
    </citation>
    <scope>IDENTIFICATION</scope>
</reference>
<dbReference type="InterPro" id="IPR055414">
    <property type="entry name" value="LRR_R13L4/SHOC2-like"/>
</dbReference>
<evidence type="ECO:0000259" key="4">
    <source>
        <dbReference type="Pfam" id="PF23559"/>
    </source>
</evidence>
<evidence type="ECO:0000256" key="2">
    <source>
        <dbReference type="ARBA" id="ARBA00022821"/>
    </source>
</evidence>
<dbReference type="Pfam" id="PF00931">
    <property type="entry name" value="NB-ARC"/>
    <property type="match status" value="1"/>
</dbReference>
<dbReference type="eggNOG" id="KOG4658">
    <property type="taxonomic scope" value="Eukaryota"/>
</dbReference>
<dbReference type="EnsemblPlants" id="OGLUM06G28010.1">
    <property type="protein sequence ID" value="OGLUM06G28010.1"/>
    <property type="gene ID" value="OGLUM06G28010"/>
</dbReference>
<dbReference type="InterPro" id="IPR058922">
    <property type="entry name" value="WHD_DRP"/>
</dbReference>